<keyword evidence="2" id="KW-1185">Reference proteome</keyword>
<organism evidence="3">
    <name type="scientific">Echinostoma caproni</name>
    <dbReference type="NCBI Taxonomy" id="27848"/>
    <lineage>
        <taxon>Eukaryota</taxon>
        <taxon>Metazoa</taxon>
        <taxon>Spiralia</taxon>
        <taxon>Lophotrochozoa</taxon>
        <taxon>Platyhelminthes</taxon>
        <taxon>Trematoda</taxon>
        <taxon>Digenea</taxon>
        <taxon>Plagiorchiida</taxon>
        <taxon>Echinostomata</taxon>
        <taxon>Echinostomatoidea</taxon>
        <taxon>Echinostomatidae</taxon>
        <taxon>Echinostoma</taxon>
    </lineage>
</organism>
<accession>A0A183ABH0</accession>
<protein>
    <submittedName>
        <fullName evidence="3">Secreted protein</fullName>
    </submittedName>
</protein>
<reference evidence="3" key="1">
    <citation type="submission" date="2016-06" db="UniProtKB">
        <authorList>
            <consortium name="WormBaseParasite"/>
        </authorList>
    </citation>
    <scope>IDENTIFICATION</scope>
</reference>
<reference evidence="1 2" key="2">
    <citation type="submission" date="2018-11" db="EMBL/GenBank/DDBJ databases">
        <authorList>
            <consortium name="Pathogen Informatics"/>
        </authorList>
    </citation>
    <scope>NUCLEOTIDE SEQUENCE [LARGE SCALE GENOMIC DNA]</scope>
    <source>
        <strain evidence="1 2">Egypt</strain>
    </source>
</reference>
<evidence type="ECO:0000313" key="2">
    <source>
        <dbReference type="Proteomes" id="UP000272942"/>
    </source>
</evidence>
<sequence>MMPFPVPSIPPVTDLFRYLQDSRTLFEETIMNCCKTQFSLLFCLSTTLLLLLTTVVVEAEDAVDSKVAVEKLIKELMEKQICRLFRTKGLAMIKSQPQLMEVSIKNVSENVDNYKAKIKTGPGVCFYFEAPHVDSGERQLQDLQTYACENLLPIEVIKEGQ</sequence>
<gene>
    <name evidence="1" type="ORF">ECPE_LOCUS4305</name>
</gene>
<dbReference type="Proteomes" id="UP000272942">
    <property type="component" value="Unassembled WGS sequence"/>
</dbReference>
<proteinExistence type="predicted"/>
<dbReference type="EMBL" id="UZAN01041172">
    <property type="protein sequence ID" value="VDP72213.1"/>
    <property type="molecule type" value="Genomic_DNA"/>
</dbReference>
<evidence type="ECO:0000313" key="3">
    <source>
        <dbReference type="WBParaSite" id="ECPE_0000431701-mRNA-1"/>
    </source>
</evidence>
<dbReference type="WBParaSite" id="ECPE_0000431701-mRNA-1">
    <property type="protein sequence ID" value="ECPE_0000431701-mRNA-1"/>
    <property type="gene ID" value="ECPE_0000431701"/>
</dbReference>
<dbReference type="AlphaFoldDB" id="A0A183ABH0"/>
<name>A0A183ABH0_9TREM</name>
<evidence type="ECO:0000313" key="1">
    <source>
        <dbReference type="EMBL" id="VDP72213.1"/>
    </source>
</evidence>